<dbReference type="RefSeq" id="WP_200813747.1">
    <property type="nucleotide sequence ID" value="NZ_FUWS01000014.1"/>
</dbReference>
<dbReference type="Pfam" id="PF13508">
    <property type="entry name" value="Acetyltransf_7"/>
    <property type="match status" value="1"/>
</dbReference>
<dbReference type="STRING" id="1122192.SAMN02745673_04460"/>
<evidence type="ECO:0000313" key="2">
    <source>
        <dbReference type="EMBL" id="SKA35317.1"/>
    </source>
</evidence>
<dbReference type="Proteomes" id="UP000190637">
    <property type="component" value="Unassembled WGS sequence"/>
</dbReference>
<dbReference type="InterPro" id="IPR000182">
    <property type="entry name" value="GNAT_dom"/>
</dbReference>
<feature type="domain" description="N-acetyltransferase" evidence="1">
    <location>
        <begin position="3"/>
        <end position="179"/>
    </location>
</feature>
<organism evidence="2 3">
    <name type="scientific">Marinactinospora thermotolerans DSM 45154</name>
    <dbReference type="NCBI Taxonomy" id="1122192"/>
    <lineage>
        <taxon>Bacteria</taxon>
        <taxon>Bacillati</taxon>
        <taxon>Actinomycetota</taxon>
        <taxon>Actinomycetes</taxon>
        <taxon>Streptosporangiales</taxon>
        <taxon>Nocardiopsidaceae</taxon>
        <taxon>Marinactinospora</taxon>
    </lineage>
</organism>
<gene>
    <name evidence="2" type="ORF">SAMN02745673_04460</name>
</gene>
<dbReference type="GO" id="GO:0016747">
    <property type="term" value="F:acyltransferase activity, transferring groups other than amino-acyl groups"/>
    <property type="evidence" value="ECO:0007669"/>
    <property type="project" value="InterPro"/>
</dbReference>
<protein>
    <submittedName>
        <fullName evidence="2">Acetyltransferases</fullName>
    </submittedName>
</protein>
<accession>A0A1T4T4J6</accession>
<keyword evidence="2" id="KW-0808">Transferase</keyword>
<dbReference type="SUPFAM" id="SSF55729">
    <property type="entry name" value="Acyl-CoA N-acyltransferases (Nat)"/>
    <property type="match status" value="1"/>
</dbReference>
<dbReference type="Gene3D" id="3.40.630.30">
    <property type="match status" value="1"/>
</dbReference>
<dbReference type="EMBL" id="FUWS01000014">
    <property type="protein sequence ID" value="SKA35317.1"/>
    <property type="molecule type" value="Genomic_DNA"/>
</dbReference>
<evidence type="ECO:0000313" key="3">
    <source>
        <dbReference type="Proteomes" id="UP000190637"/>
    </source>
</evidence>
<evidence type="ECO:0000259" key="1">
    <source>
        <dbReference type="PROSITE" id="PS51186"/>
    </source>
</evidence>
<dbReference type="InterPro" id="IPR016181">
    <property type="entry name" value="Acyl_CoA_acyltransferase"/>
</dbReference>
<dbReference type="PROSITE" id="PS51186">
    <property type="entry name" value="GNAT"/>
    <property type="match status" value="1"/>
</dbReference>
<keyword evidence="3" id="KW-1185">Reference proteome</keyword>
<dbReference type="AlphaFoldDB" id="A0A1T4T4J6"/>
<reference evidence="2 3" key="1">
    <citation type="submission" date="2017-02" db="EMBL/GenBank/DDBJ databases">
        <authorList>
            <person name="Peterson S.W."/>
        </authorList>
    </citation>
    <scope>NUCLEOTIDE SEQUENCE [LARGE SCALE GENOMIC DNA]</scope>
    <source>
        <strain evidence="2 3">DSM 45154</strain>
    </source>
</reference>
<sequence length="181" mass="19921">MGVRIRVYEGAEALEVAPALVEMYRRVFGAPPWNEPEEGVGLFARRLRTDVLRPGFVAALAGDQAHPLGFATAWLTQAPFPTDRRYPDVTRRLGAERVRVRLVDALEVDELAVVPEGRGAGLGTRLLDTMRGRAPRGRAWLVTSARSPQAVGFYRGRGWQEATEPDEPGEEIVVFLSPESG</sequence>
<name>A0A1T4T4J6_9ACTN</name>
<proteinExistence type="predicted"/>